<organism evidence="1">
    <name type="scientific">marine metagenome</name>
    <dbReference type="NCBI Taxonomy" id="408172"/>
    <lineage>
        <taxon>unclassified sequences</taxon>
        <taxon>metagenomes</taxon>
        <taxon>ecological metagenomes</taxon>
    </lineage>
</organism>
<dbReference type="AlphaFoldDB" id="A0A382G9E6"/>
<dbReference type="EMBL" id="UINC01053825">
    <property type="protein sequence ID" value="SVB70821.1"/>
    <property type="molecule type" value="Genomic_DNA"/>
</dbReference>
<reference evidence="1" key="1">
    <citation type="submission" date="2018-05" db="EMBL/GenBank/DDBJ databases">
        <authorList>
            <person name="Lanie J.A."/>
            <person name="Ng W.-L."/>
            <person name="Kazmierczak K.M."/>
            <person name="Andrzejewski T.M."/>
            <person name="Davidsen T.M."/>
            <person name="Wayne K.J."/>
            <person name="Tettelin H."/>
            <person name="Glass J.I."/>
            <person name="Rusch D."/>
            <person name="Podicherti R."/>
            <person name="Tsui H.-C.T."/>
            <person name="Winkler M.E."/>
        </authorList>
    </citation>
    <scope>NUCLEOTIDE SEQUENCE</scope>
</reference>
<proteinExistence type="predicted"/>
<name>A0A382G9E6_9ZZZZ</name>
<evidence type="ECO:0000313" key="1">
    <source>
        <dbReference type="EMBL" id="SVB70821.1"/>
    </source>
</evidence>
<gene>
    <name evidence="1" type="ORF">METZ01_LOCUS223675</name>
</gene>
<protein>
    <submittedName>
        <fullName evidence="1">Uncharacterized protein</fullName>
    </submittedName>
</protein>
<accession>A0A382G9E6</accession>
<sequence length="201" mass="22754">MILILTVVGTACSGIPTIPDPPKALVEYDPPKWVLKGGGAYSDGEGEAFYGVGSATGIKNYSLQRTVSDDRARGDLAKVFEMYMNSLTKDYQAHTTMGSFDNSSEEQNAEVALKLVVSQTMRGVVIIDHFEIPERREFLSLARLDYDVFKQNIEKNKQFKMLPNKLRKEIKNRADALHEEMKKDTEKLKIEEQSFFAEDDY</sequence>